<reference evidence="1" key="1">
    <citation type="submission" date="2021-02" db="EMBL/GenBank/DDBJ databases">
        <authorList>
            <consortium name="DOE Joint Genome Institute"/>
            <person name="Ahrendt S."/>
            <person name="Looney B.P."/>
            <person name="Miyauchi S."/>
            <person name="Morin E."/>
            <person name="Drula E."/>
            <person name="Courty P.E."/>
            <person name="Chicoki N."/>
            <person name="Fauchery L."/>
            <person name="Kohler A."/>
            <person name="Kuo A."/>
            <person name="Labutti K."/>
            <person name="Pangilinan J."/>
            <person name="Lipzen A."/>
            <person name="Riley R."/>
            <person name="Andreopoulos W."/>
            <person name="He G."/>
            <person name="Johnson J."/>
            <person name="Barry K.W."/>
            <person name="Grigoriev I.V."/>
            <person name="Nagy L."/>
            <person name="Hibbett D."/>
            <person name="Henrissat B."/>
            <person name="Matheny P.B."/>
            <person name="Labbe J."/>
            <person name="Martin F."/>
        </authorList>
    </citation>
    <scope>NUCLEOTIDE SEQUENCE</scope>
    <source>
        <strain evidence="1">FP105234-sp</strain>
    </source>
</reference>
<protein>
    <submittedName>
        <fullName evidence="1">Uncharacterized protein</fullName>
    </submittedName>
</protein>
<keyword evidence="2" id="KW-1185">Reference proteome</keyword>
<evidence type="ECO:0000313" key="2">
    <source>
        <dbReference type="Proteomes" id="UP000814033"/>
    </source>
</evidence>
<reference evidence="1" key="2">
    <citation type="journal article" date="2022" name="New Phytol.">
        <title>Evolutionary transition to the ectomycorrhizal habit in the genomes of a hyperdiverse lineage of mushroom-forming fungi.</title>
        <authorList>
            <person name="Looney B."/>
            <person name="Miyauchi S."/>
            <person name="Morin E."/>
            <person name="Drula E."/>
            <person name="Courty P.E."/>
            <person name="Kohler A."/>
            <person name="Kuo A."/>
            <person name="LaButti K."/>
            <person name="Pangilinan J."/>
            <person name="Lipzen A."/>
            <person name="Riley R."/>
            <person name="Andreopoulos W."/>
            <person name="He G."/>
            <person name="Johnson J."/>
            <person name="Nolan M."/>
            <person name="Tritt A."/>
            <person name="Barry K.W."/>
            <person name="Grigoriev I.V."/>
            <person name="Nagy L.G."/>
            <person name="Hibbett D."/>
            <person name="Henrissat B."/>
            <person name="Matheny P.B."/>
            <person name="Labbe J."/>
            <person name="Martin F.M."/>
        </authorList>
    </citation>
    <scope>NUCLEOTIDE SEQUENCE</scope>
    <source>
        <strain evidence="1">FP105234-sp</strain>
    </source>
</reference>
<accession>A0ACB8RS70</accession>
<dbReference type="EMBL" id="MU275928">
    <property type="protein sequence ID" value="KAI0046343.1"/>
    <property type="molecule type" value="Genomic_DNA"/>
</dbReference>
<sequence>MVQPTLPLLALFAALFSAVSAHISIFHNSMWGFNQTSDPNRPQDPLMNLPFSQWWFHGHLDYPPHPNDIMQLPVGGKITTELNCDKGATSWYASSPGGDVRDPSTQSPCHGQPTTQYHTNGINDLGGCALGVAYKSDVADVQPDDFVIFSVNQTCVWYRDTDFQVPPLMPACPNGKCICAWFWIHNADSGSEQMYMTGFQCNMQGANSTVPVARGQVPKRCGADPANNVPAHPSNCTEGAKTPMYWYQAEGNNMFEGTYTPPVYNDLYNFRDGAQNDIFSNSTAAPPTVTSSSHTSSHTSSHASSSHASSVHASSSHASSVHASSSHASSVHASLHTSSHASPHTSSKHAEPHTSSKHAPTHTSSKHAEPHTSSKHAPTHTSSKHAAPHTTSKHGASKHWPAATPAARLPVHRVPRPPVHRPASHHARHAWGAHRRIAEASK</sequence>
<comment type="caution">
    <text evidence="1">The sequence shown here is derived from an EMBL/GenBank/DDBJ whole genome shotgun (WGS) entry which is preliminary data.</text>
</comment>
<name>A0ACB8RS70_9AGAM</name>
<dbReference type="Proteomes" id="UP000814033">
    <property type="component" value="Unassembled WGS sequence"/>
</dbReference>
<proteinExistence type="predicted"/>
<evidence type="ECO:0000313" key="1">
    <source>
        <dbReference type="EMBL" id="KAI0046343.1"/>
    </source>
</evidence>
<gene>
    <name evidence="1" type="ORF">FA95DRAFT_1560219</name>
</gene>
<organism evidence="1 2">
    <name type="scientific">Auriscalpium vulgare</name>
    <dbReference type="NCBI Taxonomy" id="40419"/>
    <lineage>
        <taxon>Eukaryota</taxon>
        <taxon>Fungi</taxon>
        <taxon>Dikarya</taxon>
        <taxon>Basidiomycota</taxon>
        <taxon>Agaricomycotina</taxon>
        <taxon>Agaricomycetes</taxon>
        <taxon>Russulales</taxon>
        <taxon>Auriscalpiaceae</taxon>
        <taxon>Auriscalpium</taxon>
    </lineage>
</organism>